<evidence type="ECO:0000256" key="2">
    <source>
        <dbReference type="ARBA" id="ARBA00022738"/>
    </source>
</evidence>
<keyword evidence="1" id="KW-0042">Antenna complex</keyword>
<organism evidence="7 8">
    <name type="scientific">Roseofilum reptotaenium AO1-A</name>
    <dbReference type="NCBI Taxonomy" id="1925591"/>
    <lineage>
        <taxon>Bacteria</taxon>
        <taxon>Bacillati</taxon>
        <taxon>Cyanobacteriota</taxon>
        <taxon>Cyanophyceae</taxon>
        <taxon>Desertifilales</taxon>
        <taxon>Desertifilaceae</taxon>
        <taxon>Roseofilum</taxon>
    </lineage>
</organism>
<gene>
    <name evidence="7" type="ORF">BI308_20335</name>
</gene>
<reference evidence="7" key="1">
    <citation type="submission" date="2016-10" db="EMBL/GenBank/DDBJ databases">
        <title>CRISPR-Cas defence system in Roseofilum reptotaenium: evidence of a bacteriophage-cyanobacterium arms race in the coral black band disease.</title>
        <authorList>
            <person name="Buerger P."/>
            <person name="Wood-Charlson E.M."/>
            <person name="Weynberg K.D."/>
            <person name="Willis B."/>
            <person name="Van Oppen M.J."/>
        </authorList>
    </citation>
    <scope>NUCLEOTIDE SEQUENCE [LARGE SCALE GENOMIC DNA]</scope>
    <source>
        <strain evidence="7">AO1-A</strain>
    </source>
</reference>
<dbReference type="Pfam" id="PF05729">
    <property type="entry name" value="NACHT"/>
    <property type="match status" value="1"/>
</dbReference>
<dbReference type="Pfam" id="PF22724">
    <property type="entry name" value="NCAB1"/>
    <property type="match status" value="1"/>
</dbReference>
<dbReference type="PANTHER" id="PTHR46844:SF1">
    <property type="entry name" value="SLR5058 PROTEIN"/>
    <property type="match status" value="1"/>
</dbReference>
<dbReference type="Gene3D" id="3.40.50.300">
    <property type="entry name" value="P-loop containing nucleotide triphosphate hydrolases"/>
    <property type="match status" value="1"/>
</dbReference>
<feature type="domain" description="NACHT" evidence="4">
    <location>
        <begin position="350"/>
        <end position="496"/>
    </location>
</feature>
<evidence type="ECO:0000313" key="7">
    <source>
        <dbReference type="EMBL" id="OJJ20743.1"/>
    </source>
</evidence>
<dbReference type="SMART" id="SM00567">
    <property type="entry name" value="EZ_HEAT"/>
    <property type="match status" value="11"/>
</dbReference>
<keyword evidence="2" id="KW-0605">Phycobilisome</keyword>
<proteinExistence type="predicted"/>
<dbReference type="Pfam" id="PF13646">
    <property type="entry name" value="HEAT_2"/>
    <property type="match status" value="3"/>
</dbReference>
<evidence type="ECO:0000259" key="4">
    <source>
        <dbReference type="Pfam" id="PF05729"/>
    </source>
</evidence>
<dbReference type="InterPro" id="IPR016024">
    <property type="entry name" value="ARM-type_fold"/>
</dbReference>
<evidence type="ECO:0000259" key="6">
    <source>
        <dbReference type="Pfam" id="PF22730"/>
    </source>
</evidence>
<evidence type="ECO:0000256" key="3">
    <source>
        <dbReference type="SAM" id="Coils"/>
    </source>
</evidence>
<dbReference type="Gene3D" id="1.25.10.10">
    <property type="entry name" value="Leucine-rich Repeat Variant"/>
    <property type="match status" value="3"/>
</dbReference>
<dbReference type="EMBL" id="MLAW01000046">
    <property type="protein sequence ID" value="OJJ20743.1"/>
    <property type="molecule type" value="Genomic_DNA"/>
</dbReference>
<evidence type="ECO:0000259" key="5">
    <source>
        <dbReference type="Pfam" id="PF22724"/>
    </source>
</evidence>
<dbReference type="SUPFAM" id="SSF52540">
    <property type="entry name" value="P-loop containing nucleoside triphosphate hydrolases"/>
    <property type="match status" value="1"/>
</dbReference>
<dbReference type="STRING" id="1925591.BI308_20335"/>
<dbReference type="InterPro" id="IPR054570">
    <property type="entry name" value="NCC-H_dom"/>
</dbReference>
<feature type="coiled-coil region" evidence="3">
    <location>
        <begin position="95"/>
        <end position="129"/>
    </location>
</feature>
<dbReference type="PANTHER" id="PTHR46844">
    <property type="entry name" value="SLR5058 PROTEIN"/>
    <property type="match status" value="1"/>
</dbReference>
<dbReference type="InterPro" id="IPR054611">
    <property type="entry name" value="NCAB"/>
</dbReference>
<evidence type="ECO:0000313" key="8">
    <source>
        <dbReference type="Proteomes" id="UP000183940"/>
    </source>
</evidence>
<keyword evidence="3" id="KW-0175">Coiled coil</keyword>
<dbReference type="InterPro" id="IPR007111">
    <property type="entry name" value="NACHT_NTPase"/>
</dbReference>
<evidence type="ECO:0000256" key="1">
    <source>
        <dbReference type="ARBA" id="ARBA00022549"/>
    </source>
</evidence>
<feature type="domain" description="NACHT C-terminal Cysteine and Histidine-containing" evidence="6">
    <location>
        <begin position="1180"/>
        <end position="1208"/>
    </location>
</feature>
<dbReference type="SUPFAM" id="SSF48371">
    <property type="entry name" value="ARM repeat"/>
    <property type="match status" value="1"/>
</dbReference>
<dbReference type="Proteomes" id="UP000183940">
    <property type="component" value="Unassembled WGS sequence"/>
</dbReference>
<dbReference type="GO" id="GO:0030089">
    <property type="term" value="C:phycobilisome"/>
    <property type="evidence" value="ECO:0007669"/>
    <property type="project" value="UniProtKB-KW"/>
</dbReference>
<accession>A0A1L9QM18</accession>
<dbReference type="InterPro" id="IPR011989">
    <property type="entry name" value="ARM-like"/>
</dbReference>
<keyword evidence="8" id="KW-1185">Reference proteome</keyword>
<feature type="domain" description="NACHT C-terminal Alpha/Beta" evidence="5">
    <location>
        <begin position="1232"/>
        <end position="1355"/>
    </location>
</feature>
<dbReference type="InterPro" id="IPR004155">
    <property type="entry name" value="PBS_lyase_HEAT"/>
</dbReference>
<sequence>MIDPLSGVLLPVLINFVTGRADAKVLAPGLDEQLERLQQRQIPLNHDVEKELRRSFFLALKQLAVQCQKQLESLAEYNQGSLEPGLVMAYEPTPRNQAARDLDWLKAKVRELEQVIDKVDEIVDREQGETPSQLSYSGDVRALLEGQNLQENPAIQAFQQQYLPGFLEGAPQCYLEAIQKQWLSLIRDNFVQRLKDNDKVFRVFVQQSLNQLQIEQDQILKAIHDLIKAPIIARLDPQHPELNEEDWATVAKLRLAEEQALTSNLFTREDGVELNRLDVYVPLGLVERRKPERLLPFGRNDGDNVIASGTQWSEAISNPADEKITPISEDRFFTDVLQQGKSPQSGGKCLAIIGEPGSGKTTRLQAISQWILDNYLGLPIWVSLRTLQGRSLRQYLDDWLNDATGKPALKENFQQQFNQGRVWLLLDGLDEMTAHITRDHQDWVKGWWATAQTRILITCRVNVWDANRDALNGFDVFRNLEFSQSEVEDYIERWFQGAKDAEGGQALCSTVQSEEHSHLQDLIRNPLRLSLLCCVWHQEERSLPETRAGLYEKFVEQVYQWKSEMALAEKKRPQLHQKLGELALRAIDGKDKEGNFSQFWLRESWLKQVFGALDNDLCQAALRLGWLNRLGKDGSETVYGFYHATFQEYFAALAVEDGDYFLPQNHEDFPVAGKEYRIFAPQWKQVILFWLGRGDVAEEKKEAFIGQLVNFEDGCYGDFYEYRAYFLAAAGITEFKAYSRPDEIVQQIVQWGFGDFNEEQPEWRSFIDPIEKGARYILPETDRQHAIEELFSLLKHSQCPEDICRQAAHSIGKLDPGNKNALSVLVQLLEQAKDKDSLREVAESLGEIGSRNVQGIAALVKLLRQSIDEDTRETAAYILGKIDPGNKEAIASLVELLEQSTDEDIPQIAAYALEDIGQGNPDAITALVQVLEQTEDEDTRCWVAQSLGQIDPGNKDAIAILVKILEQAEDEDTRCWVARSLGQIDPGNKDAIAFLVELLEQSTDEDTRKTAAYALEDIGQGNPDAITALVQVLEQTEDEDTRCWLAQRLEKIDPGNKEAINALVKLLKQTMDELTYGQAAYTLGQIDPGNPDAIAALVKLLEQITDEDSRWGVAHSLGSTDPGNLDAIAALVQLLAQTKNQFLCIQAAYSLGQIITTEEQQKSVVSALQPHLNDETYDNNFGLFHNCYELFWKIAQTLSYPDFYQAWHGSLPAPINLAEFPQILRAALPEPHSWQLLMIDGSTFNPDNPVRNLYRQMLQQGCPESENGKPKDMADLQDYWEDLLDNSNPPLALIFYENPQPPAPQGFSDTFLEALTRFQGKGKVCVVTEQPHPSLQTFSPNDPRLIKRILAWLERSRSPG</sequence>
<dbReference type="Pfam" id="PF22730">
    <property type="entry name" value="NCC-H"/>
    <property type="match status" value="1"/>
</dbReference>
<dbReference type="InterPro" id="IPR027417">
    <property type="entry name" value="P-loop_NTPase"/>
</dbReference>
<name>A0A1L9QM18_9CYAN</name>
<protein>
    <submittedName>
        <fullName evidence="7">Uncharacterized protein</fullName>
    </submittedName>
</protein>
<comment type="caution">
    <text evidence="7">The sequence shown here is derived from an EMBL/GenBank/DDBJ whole genome shotgun (WGS) entry which is preliminary data.</text>
</comment>